<gene>
    <name evidence="2" type="ORF">GV827_01725</name>
</gene>
<evidence type="ECO:0000256" key="1">
    <source>
        <dbReference type="SAM" id="Phobius"/>
    </source>
</evidence>
<keyword evidence="1" id="KW-1133">Transmembrane helix</keyword>
<feature type="transmembrane region" description="Helical" evidence="1">
    <location>
        <begin position="148"/>
        <end position="177"/>
    </location>
</feature>
<feature type="transmembrane region" description="Helical" evidence="1">
    <location>
        <begin position="64"/>
        <end position="88"/>
    </location>
</feature>
<keyword evidence="1" id="KW-0812">Transmembrane</keyword>
<feature type="transmembrane region" description="Helical" evidence="1">
    <location>
        <begin position="228"/>
        <end position="251"/>
    </location>
</feature>
<dbReference type="Proteomes" id="UP000468591">
    <property type="component" value="Unassembled WGS sequence"/>
</dbReference>
<reference evidence="2 3" key="1">
    <citation type="submission" date="2020-01" db="EMBL/GenBank/DDBJ databases">
        <title>Sulfitobacter sediminilitoris sp. nov., isolated from a tidal flat.</title>
        <authorList>
            <person name="Park S."/>
            <person name="Yoon J.-H."/>
        </authorList>
    </citation>
    <scope>NUCLEOTIDE SEQUENCE [LARGE SCALE GENOMIC DNA]</scope>
    <source>
        <strain evidence="2 3">JBTF-M27</strain>
    </source>
</reference>
<sequence>MNTAMAILAHALRMLVFEVSTTLRVLMPALLLVLGASLGIALFAPDIITMLEAPPEVMAPPAPASALAFVLLAAVALVGYALMAILWHRHVLLNGAERPDDLRPNASIFFGYLWRAIVVGFVQMLAAIPVALAMGVLGAILVQGNPSGIAATLIGLAGSVIFIWIAMRFSVVLPAAALGQKMPVRDSWELTKPIGNELWGLALLLTGLNMCVYLLGEVLVPNQGIIAILAQTVIFIVEGLIFISVLTTLYGHLAEGRSLGQ</sequence>
<feature type="transmembrane region" description="Helical" evidence="1">
    <location>
        <begin position="21"/>
        <end position="44"/>
    </location>
</feature>
<dbReference type="EMBL" id="JAABNT010000001">
    <property type="protein sequence ID" value="NEK21124.1"/>
    <property type="molecule type" value="Genomic_DNA"/>
</dbReference>
<feature type="transmembrane region" description="Helical" evidence="1">
    <location>
        <begin position="198"/>
        <end position="216"/>
    </location>
</feature>
<dbReference type="RefSeq" id="WP_164351961.1">
    <property type="nucleotide sequence ID" value="NZ_JAABNT010000001.1"/>
</dbReference>
<name>A0A6P0C9V9_9RHOB</name>
<proteinExistence type="predicted"/>
<comment type="caution">
    <text evidence="2">The sequence shown here is derived from an EMBL/GenBank/DDBJ whole genome shotgun (WGS) entry which is preliminary data.</text>
</comment>
<dbReference type="AlphaFoldDB" id="A0A6P0C9V9"/>
<feature type="transmembrane region" description="Helical" evidence="1">
    <location>
        <begin position="109"/>
        <end position="142"/>
    </location>
</feature>
<evidence type="ECO:0008006" key="4">
    <source>
        <dbReference type="Google" id="ProtNLM"/>
    </source>
</evidence>
<evidence type="ECO:0000313" key="2">
    <source>
        <dbReference type="EMBL" id="NEK21124.1"/>
    </source>
</evidence>
<evidence type="ECO:0000313" key="3">
    <source>
        <dbReference type="Proteomes" id="UP000468591"/>
    </source>
</evidence>
<protein>
    <recommendedName>
        <fullName evidence="4">DUF4013 domain-containing protein</fullName>
    </recommendedName>
</protein>
<accession>A0A6P0C9V9</accession>
<keyword evidence="3" id="KW-1185">Reference proteome</keyword>
<keyword evidence="1" id="KW-0472">Membrane</keyword>
<organism evidence="2 3">
    <name type="scientific">Sulfitobacter sediminilitoris</name>
    <dbReference type="NCBI Taxonomy" id="2698830"/>
    <lineage>
        <taxon>Bacteria</taxon>
        <taxon>Pseudomonadati</taxon>
        <taxon>Pseudomonadota</taxon>
        <taxon>Alphaproteobacteria</taxon>
        <taxon>Rhodobacterales</taxon>
        <taxon>Roseobacteraceae</taxon>
        <taxon>Sulfitobacter</taxon>
    </lineage>
</organism>